<proteinExistence type="predicted"/>
<dbReference type="GO" id="GO:0045892">
    <property type="term" value="P:negative regulation of DNA-templated transcription"/>
    <property type="evidence" value="ECO:0007669"/>
    <property type="project" value="InterPro"/>
</dbReference>
<dbReference type="PANTHER" id="PTHR44749">
    <property type="entry name" value="SUPPRESSOR OF RPS4-RLD 1"/>
    <property type="match status" value="1"/>
</dbReference>
<dbReference type="EMBL" id="BFEA01000419">
    <property type="protein sequence ID" value="GBG82834.1"/>
    <property type="molecule type" value="Genomic_DNA"/>
</dbReference>
<dbReference type="OrthoDB" id="9991317at2759"/>
<keyword evidence="1" id="KW-0802">TPR repeat</keyword>
<evidence type="ECO:0000313" key="2">
    <source>
        <dbReference type="EMBL" id="GBG82834.1"/>
    </source>
</evidence>
<evidence type="ECO:0000313" key="3">
    <source>
        <dbReference type="Proteomes" id="UP000265515"/>
    </source>
</evidence>
<organism evidence="2 3">
    <name type="scientific">Chara braunii</name>
    <name type="common">Braun's stonewort</name>
    <dbReference type="NCBI Taxonomy" id="69332"/>
    <lineage>
        <taxon>Eukaryota</taxon>
        <taxon>Viridiplantae</taxon>
        <taxon>Streptophyta</taxon>
        <taxon>Charophyceae</taxon>
        <taxon>Charales</taxon>
        <taxon>Characeae</taxon>
        <taxon>Chara</taxon>
    </lineage>
</organism>
<reference evidence="2 3" key="1">
    <citation type="journal article" date="2018" name="Cell">
        <title>The Chara Genome: Secondary Complexity and Implications for Plant Terrestrialization.</title>
        <authorList>
            <person name="Nishiyama T."/>
            <person name="Sakayama H."/>
            <person name="Vries J.D."/>
            <person name="Buschmann H."/>
            <person name="Saint-Marcoux D."/>
            <person name="Ullrich K.K."/>
            <person name="Haas F.B."/>
            <person name="Vanderstraeten L."/>
            <person name="Becker D."/>
            <person name="Lang D."/>
            <person name="Vosolsobe S."/>
            <person name="Rombauts S."/>
            <person name="Wilhelmsson P.K.I."/>
            <person name="Janitza P."/>
            <person name="Kern R."/>
            <person name="Heyl A."/>
            <person name="Rumpler F."/>
            <person name="Villalobos L.I.A.C."/>
            <person name="Clay J.M."/>
            <person name="Skokan R."/>
            <person name="Toyoda A."/>
            <person name="Suzuki Y."/>
            <person name="Kagoshima H."/>
            <person name="Schijlen E."/>
            <person name="Tajeshwar N."/>
            <person name="Catarino B."/>
            <person name="Hetherington A.J."/>
            <person name="Saltykova A."/>
            <person name="Bonnot C."/>
            <person name="Breuninger H."/>
            <person name="Symeonidi A."/>
            <person name="Radhakrishnan G.V."/>
            <person name="Van Nieuwerburgh F."/>
            <person name="Deforce D."/>
            <person name="Chang C."/>
            <person name="Karol K.G."/>
            <person name="Hedrich R."/>
            <person name="Ulvskov P."/>
            <person name="Glockner G."/>
            <person name="Delwiche C.F."/>
            <person name="Petrasek J."/>
            <person name="Van de Peer Y."/>
            <person name="Friml J."/>
            <person name="Beilby M."/>
            <person name="Dolan L."/>
            <person name="Kohara Y."/>
            <person name="Sugano S."/>
            <person name="Fujiyama A."/>
            <person name="Delaux P.-M."/>
            <person name="Quint M."/>
            <person name="TheiBen G."/>
            <person name="Hagemann M."/>
            <person name="Harholt J."/>
            <person name="Dunand C."/>
            <person name="Zachgo S."/>
            <person name="Langdale J."/>
            <person name="Maumus F."/>
            <person name="Straeten D.V.D."/>
            <person name="Gould S.B."/>
            <person name="Rensing S.A."/>
        </authorList>
    </citation>
    <scope>NUCLEOTIDE SEQUENCE [LARGE SCALE GENOMIC DNA]</scope>
    <source>
        <strain evidence="2 3">S276</strain>
    </source>
</reference>
<keyword evidence="3" id="KW-1185">Reference proteome</keyword>
<dbReference type="InterPro" id="IPR019734">
    <property type="entry name" value="TPR_rpt"/>
</dbReference>
<protein>
    <submittedName>
        <fullName evidence="2">Uncharacterized protein</fullName>
    </submittedName>
</protein>
<name>A0A388LKJ4_CHABU</name>
<dbReference type="AlphaFoldDB" id="A0A388LKJ4"/>
<evidence type="ECO:0000256" key="1">
    <source>
        <dbReference type="PROSITE-ProRule" id="PRU00339"/>
    </source>
</evidence>
<dbReference type="STRING" id="69332.A0A388LKJ4"/>
<dbReference type="Gene3D" id="1.25.40.10">
    <property type="entry name" value="Tetratricopeptide repeat domain"/>
    <property type="match status" value="1"/>
</dbReference>
<dbReference type="PROSITE" id="PS50005">
    <property type="entry name" value="TPR"/>
    <property type="match status" value="1"/>
</dbReference>
<feature type="repeat" description="TPR" evidence="1">
    <location>
        <begin position="45"/>
        <end position="78"/>
    </location>
</feature>
<comment type="caution">
    <text evidence="2">The sequence shown here is derived from an EMBL/GenBank/DDBJ whole genome shotgun (WGS) entry which is preliminary data.</text>
</comment>
<accession>A0A388LKJ4</accession>
<sequence>MTWHYDDDHDDYADDGQGLSLTSSGRCLDGVKAYQQALEIDPGFKEALANMGQAYKEHADSQMAAECFRKVLKIDNRHALARRLWGLMRHGLGNHRKAAMASITNRKMGAAKGSPCLTNLDIL</sequence>
<dbReference type="PANTHER" id="PTHR44749:SF1">
    <property type="entry name" value="TETRATRICOPEPTIDE-LIKE HELICAL DOMAIN-CONTAINING PROTEIN"/>
    <property type="match status" value="1"/>
</dbReference>
<dbReference type="InterPro" id="IPR011990">
    <property type="entry name" value="TPR-like_helical_dom_sf"/>
</dbReference>
<dbReference type="SUPFAM" id="SSF48452">
    <property type="entry name" value="TPR-like"/>
    <property type="match status" value="1"/>
</dbReference>
<dbReference type="Gramene" id="GBG82834">
    <property type="protein sequence ID" value="GBG82834"/>
    <property type="gene ID" value="CBR_g36364"/>
</dbReference>
<gene>
    <name evidence="2" type="ORF">CBR_g36364</name>
</gene>
<dbReference type="InterPro" id="IPR044650">
    <property type="entry name" value="SRFR1-like"/>
</dbReference>
<dbReference type="Pfam" id="PF13431">
    <property type="entry name" value="TPR_17"/>
    <property type="match status" value="1"/>
</dbReference>
<dbReference type="Proteomes" id="UP000265515">
    <property type="component" value="Unassembled WGS sequence"/>
</dbReference>